<dbReference type="Proteomes" id="UP001472677">
    <property type="component" value="Unassembled WGS sequence"/>
</dbReference>
<evidence type="ECO:0000313" key="3">
    <source>
        <dbReference type="EMBL" id="KAK8515174.1"/>
    </source>
</evidence>
<organism evidence="3 4">
    <name type="scientific">Hibiscus sabdariffa</name>
    <name type="common">roselle</name>
    <dbReference type="NCBI Taxonomy" id="183260"/>
    <lineage>
        <taxon>Eukaryota</taxon>
        <taxon>Viridiplantae</taxon>
        <taxon>Streptophyta</taxon>
        <taxon>Embryophyta</taxon>
        <taxon>Tracheophyta</taxon>
        <taxon>Spermatophyta</taxon>
        <taxon>Magnoliopsida</taxon>
        <taxon>eudicotyledons</taxon>
        <taxon>Gunneridae</taxon>
        <taxon>Pentapetalae</taxon>
        <taxon>rosids</taxon>
        <taxon>malvids</taxon>
        <taxon>Malvales</taxon>
        <taxon>Malvaceae</taxon>
        <taxon>Malvoideae</taxon>
        <taxon>Hibiscus</taxon>
    </lineage>
</organism>
<evidence type="ECO:0000313" key="4">
    <source>
        <dbReference type="Proteomes" id="UP001472677"/>
    </source>
</evidence>
<feature type="signal peptide" evidence="2">
    <location>
        <begin position="1"/>
        <end position="22"/>
    </location>
</feature>
<keyword evidence="2" id="KW-0732">Signal</keyword>
<evidence type="ECO:0000256" key="1">
    <source>
        <dbReference type="SAM" id="MobiDB-lite"/>
    </source>
</evidence>
<feature type="region of interest" description="Disordered" evidence="1">
    <location>
        <begin position="329"/>
        <end position="351"/>
    </location>
</feature>
<gene>
    <name evidence="3" type="ORF">V6N12_019222</name>
</gene>
<name>A0ABR2C8I4_9ROSI</name>
<feature type="compositionally biased region" description="Polar residues" evidence="1">
    <location>
        <begin position="329"/>
        <end position="344"/>
    </location>
</feature>
<keyword evidence="4" id="KW-1185">Reference proteome</keyword>
<evidence type="ECO:0000256" key="2">
    <source>
        <dbReference type="SAM" id="SignalP"/>
    </source>
</evidence>
<comment type="caution">
    <text evidence="3">The sequence shown here is derived from an EMBL/GenBank/DDBJ whole genome shotgun (WGS) entry which is preliminary data.</text>
</comment>
<sequence length="351" mass="38407">MWAAMVVRPCLVALVAVALALAQRSSGLCTPVASSYCPTHASRSRFSFYGTNYCRGRFGKFRFPFSDARHASAFTMHRLVAGNDAGHLPIVEVFLQTVQPLWLGFSGLFHTFSVSCSPRRVKPYAHACHAVLANPSWPRFSVVCMGIALWVFLISPYVRGLSSTFSAAVRKGLCALSLASSSWFAMLDHAVVLGSLCRCHACAYVRFDQALVVALGLGLPWRILSTLCLHRLGVCRELSWPLLVWPDASTACSNPSLMLGIRPTLSANPRLCPLGCTLHSTRVAFLPQARCPSCRPDAVRVLLWLVRPLLVWRASLRPFSSASRIPSVSKAGMSSVNNSSAKTARQSRREQ</sequence>
<feature type="chain" id="PRO_5046893846" evidence="2">
    <location>
        <begin position="23"/>
        <end position="351"/>
    </location>
</feature>
<accession>A0ABR2C8I4</accession>
<proteinExistence type="predicted"/>
<protein>
    <submittedName>
        <fullName evidence="3">Uncharacterized protein</fullName>
    </submittedName>
</protein>
<reference evidence="3 4" key="1">
    <citation type="journal article" date="2024" name="G3 (Bethesda)">
        <title>Genome assembly of Hibiscus sabdariffa L. provides insights into metabolisms of medicinal natural products.</title>
        <authorList>
            <person name="Kim T."/>
        </authorList>
    </citation>
    <scope>NUCLEOTIDE SEQUENCE [LARGE SCALE GENOMIC DNA]</scope>
    <source>
        <strain evidence="3">TK-2024</strain>
        <tissue evidence="3">Old leaves</tissue>
    </source>
</reference>
<dbReference type="EMBL" id="JBBPBM010000064">
    <property type="protein sequence ID" value="KAK8515174.1"/>
    <property type="molecule type" value="Genomic_DNA"/>
</dbReference>